<keyword evidence="3" id="KW-1185">Reference proteome</keyword>
<proteinExistence type="predicted"/>
<dbReference type="InterPro" id="IPR026173">
    <property type="entry name" value="SPAG17"/>
</dbReference>
<feature type="compositionally biased region" description="Low complexity" evidence="1">
    <location>
        <begin position="887"/>
        <end position="905"/>
    </location>
</feature>
<feature type="compositionally biased region" description="Basic and acidic residues" evidence="1">
    <location>
        <begin position="1594"/>
        <end position="1626"/>
    </location>
</feature>
<feature type="compositionally biased region" description="Polar residues" evidence="1">
    <location>
        <begin position="1174"/>
        <end position="1183"/>
    </location>
</feature>
<feature type="compositionally biased region" description="Low complexity" evidence="1">
    <location>
        <begin position="379"/>
        <end position="394"/>
    </location>
</feature>
<evidence type="ECO:0000256" key="1">
    <source>
        <dbReference type="SAM" id="MobiDB-lite"/>
    </source>
</evidence>
<feature type="region of interest" description="Disordered" evidence="1">
    <location>
        <begin position="245"/>
        <end position="264"/>
    </location>
</feature>
<feature type="compositionally biased region" description="Basic and acidic residues" evidence="1">
    <location>
        <begin position="947"/>
        <end position="959"/>
    </location>
</feature>
<name>A0AAD9MVJ7_9ANNE</name>
<dbReference type="GO" id="GO:0003351">
    <property type="term" value="P:epithelial cilium movement involved in extracellular fluid movement"/>
    <property type="evidence" value="ECO:0007669"/>
    <property type="project" value="TreeGrafter"/>
</dbReference>
<feature type="compositionally biased region" description="Polar residues" evidence="1">
    <location>
        <begin position="1964"/>
        <end position="1984"/>
    </location>
</feature>
<feature type="compositionally biased region" description="Polar residues" evidence="1">
    <location>
        <begin position="2030"/>
        <end position="2041"/>
    </location>
</feature>
<dbReference type="PANTHER" id="PTHR21963">
    <property type="entry name" value="PF6"/>
    <property type="match status" value="1"/>
</dbReference>
<feature type="region of interest" description="Disordered" evidence="1">
    <location>
        <begin position="134"/>
        <end position="200"/>
    </location>
</feature>
<protein>
    <recommendedName>
        <fullName evidence="4">Sperm-associated antigen 17</fullName>
    </recommendedName>
</protein>
<feature type="compositionally biased region" description="Polar residues" evidence="1">
    <location>
        <begin position="1939"/>
        <end position="1955"/>
    </location>
</feature>
<dbReference type="PANTHER" id="PTHR21963:SF1">
    <property type="entry name" value="SPERM-ASSOCIATED ANTIGEN 17"/>
    <property type="match status" value="1"/>
</dbReference>
<gene>
    <name evidence="2" type="ORF">LSH36_573g04017</name>
</gene>
<feature type="compositionally biased region" description="Basic and acidic residues" evidence="1">
    <location>
        <begin position="1078"/>
        <end position="1094"/>
    </location>
</feature>
<feature type="compositionally biased region" description="Basic and acidic residues" evidence="1">
    <location>
        <begin position="871"/>
        <end position="880"/>
    </location>
</feature>
<sequence length="2278" mass="252800">MSKKRVKSGAGSASVQRWEQALLSTPLTEEGKWSVTIGFVVGNQIDDNKHIEVLTSAVTAGSRRLFSIVTKDELYSLVNDLGNPKNKKVKEVPQFFEVCEPCKEYLDSGEIIPVALLAKLLKFKLLDLKQKDMKRREMESKAEQGKDKGGKKGGDKKDRTKSAKGGKGGKKTPEPAAAKDGSKLKKRGEEDLDNKYIDDEPDDGTSHYIFISGFHEPHLISQLSEIGIDVDCIIKVKSENYTTMFAPDQSQDNLDPAPEKDEKQIAAEEEGKKVARKQRKELNQFWKDIYLILQGAPQTSKLQDVACLDYVVKEAIFPKSQDDSETKNLFDAALFEDLACILYDLLDSKRQWRNFLNNLKLIHIPVFGQPSSQLGTQESQSAPSVTPAAPSAPAKGDKGDKGDKGVAPAEPVIQSETESNKPPNEIDMRYYNEMMNVVPMESASVPLIMHCMLEQILATEEDREPPSETPRAPRGDGLDDVLAKHIGSLAFKLALSKEEQQILASEFEPPKNPDPLPKQPILLNYRDDVRHRLNHLQPVSDFNPMRAELEMLGYLPISDLQHIPGASPREMKDRLARLQELLHFCATGGTTPGEVDHAFRQFVFESMNLSETEPDGTIKDVVSSEQHDIPWDDPYPFFVGMIPKPEEPVHEDLMILDRSGAKSPAPSERGAVQATEQLEGKPQSCPPSPSILKRPGSATSKKSVSVPSVHFERDGQGNLVDQPGDDDDDEQPPSADSPVSDADPMEVVNNVQKRILDQWCFAEHLEPSIFLQVLQESVYTHSYVDTYHHKRDNTMLIVLHNPYGENLLRTEDWSCSVHSNVGFRDYLDHIADSITDWIRDEEAKYQARLLAQEVERIHREADETSSQAASVKDKKRDRSKSPKKSPSRSGKSGSRSSSTERPSSSNPFVRDGSLKAYKEEVDRVKAEEEEREKQKQEKRARSATKKTAKDQADEKEKKRPGSRSSSKSKISKEEQAPTSEKVEELKIEEPYFPFTGYDMGTQLLHAKGRITSMYPTDGGQIRTEKYYFEKGVVGVKSVVMKDGHTFMIHVLDPKDQRQDEEDSSDTPSEPLDGSTTEAQEKADLEKSEKDEHDLPPSSSNTPSEVGSTHKAPSVDEEAETKKPCVGAFGSLSVQLCDGMSLALSTYGATGEPPDGKKYEPAPYIPPPIRSPSPTSKDATSPTKSNKKDKKDRSIAPVTPEPISQDEEVKVEVQEESKIPQQTFQQLFVTCPDGLRIHYYLASSVDIVPADPSVRQLLVRQSYPFTASGVQPTEALRKVAMDELSRVTNSDGTIVRMMKDGTTQVLFANGTVSQFVLSSPLITHSRSSSQQRPNSTKSEQEPAPTKKRERGRSANKKKEVPVPEAPVEEVTIDPGYWITTAPSGERVATKVDGTGVEIKDALVSKATDPQTRQVMFTREDGTVIVEHPDGTTIVEHADGTRITTFISDIKVPREGNQEDDEDGMEMKHVKLIQVECPGFATLRFDSETSECSTEFGTGTIINTFLDSSYDVYHSEGGYLQIEADGTAVYNSKPNNDLEVVDRNQRLQYIMCHFSDVIVETVDNQGNLFNVSSLGECSVMSGNITEVNQEQPLSSGREEKTDVEEQKDGELAQGQSRDKSQGQHREEDPAQQTTTGTRSVTTYKQHAPKFFIVHPDGSATQLLRFQDVSEFIAAAEDDLSTAILMDSLPDYPDVMGITVMKPYVKDVSSRWIREYSQDTIIPRGLTSRHLTSLPSNKAKTEGPRFGRNVGQGLAVGSLVKTPPQPPILKCPLALEIRQLLQYKPVSQELRDKLGSHLREYAEYLKASLKESNNLQIQDPRSEEEKILAADLRSHILTDRDITSSRLEGNVKELYERATAPPIPSPPPTPQPKRSQADWDADRREIAEEQDYRRALRNHDVPPYFESQLGKSFLLTQAPDMDALSKQLVEDPRRDDSRAIRSGSNTPQSEQTRFSSSVPPLEHISHVSDNSLSTNSPAPGPTGNTPSALRPGNPTPAHATGQGSPTSLRPHNPTPAHATKVVPDRPGAPTPAGQGQSESPSSHVYPSIPEQPNEHLLTSDDMGTDFRRSTQVNVIGEPRQEPVRIPAYIKAGRPGETPNNKFSLNFSYLILHFCPITSDLLNLGIQFLEIEDPVRRKTYTTSITGATTKGSHILSQMRGFQVLPDYVDFGTLKEGNTYHMTVHLKNTGFDSCRFRIKQPPPSTGMKVLYKPGSVAAGMKTELIIEIYAIAVGVKGNEFDNRNLPESSKAPGVRLVSDKPPQPQDIIRSRKVDKNGKTIEVH</sequence>
<feature type="region of interest" description="Disordered" evidence="1">
    <location>
        <begin position="2239"/>
        <end position="2262"/>
    </location>
</feature>
<feature type="compositionally biased region" description="Basic and acidic residues" evidence="1">
    <location>
        <begin position="1926"/>
        <end position="1936"/>
    </location>
</feature>
<feature type="compositionally biased region" description="Basic and acidic residues" evidence="1">
    <location>
        <begin position="180"/>
        <end position="198"/>
    </location>
</feature>
<feature type="compositionally biased region" description="Polar residues" evidence="1">
    <location>
        <begin position="1322"/>
        <end position="1336"/>
    </location>
</feature>
<feature type="region of interest" description="Disordered" evidence="1">
    <location>
        <begin position="1050"/>
        <end position="1119"/>
    </location>
</feature>
<evidence type="ECO:0008006" key="4">
    <source>
        <dbReference type="Google" id="ProtNLM"/>
    </source>
</evidence>
<feature type="compositionally biased region" description="Basic and acidic residues" evidence="1">
    <location>
        <begin position="395"/>
        <end position="404"/>
    </location>
</feature>
<feature type="region of interest" description="Disordered" evidence="1">
    <location>
        <begin position="1584"/>
        <end position="1638"/>
    </location>
</feature>
<dbReference type="GO" id="GO:1990716">
    <property type="term" value="C:axonemal central apparatus"/>
    <property type="evidence" value="ECO:0007669"/>
    <property type="project" value="TreeGrafter"/>
</dbReference>
<dbReference type="EMBL" id="JAODUP010000573">
    <property type="protein sequence ID" value="KAK2147025.1"/>
    <property type="molecule type" value="Genomic_DNA"/>
</dbReference>
<feature type="region of interest" description="Disordered" evidence="1">
    <location>
        <begin position="1926"/>
        <end position="2059"/>
    </location>
</feature>
<feature type="compositionally biased region" description="Pro residues" evidence="1">
    <location>
        <begin position="1858"/>
        <end position="1868"/>
    </location>
</feature>
<comment type="caution">
    <text evidence="2">The sequence shown here is derived from an EMBL/GenBank/DDBJ whole genome shotgun (WGS) entry which is preliminary data.</text>
</comment>
<feature type="region of interest" description="Disordered" evidence="1">
    <location>
        <begin position="1853"/>
        <end position="1878"/>
    </location>
</feature>
<organism evidence="2 3">
    <name type="scientific">Paralvinella palmiformis</name>
    <dbReference type="NCBI Taxonomy" id="53620"/>
    <lineage>
        <taxon>Eukaryota</taxon>
        <taxon>Metazoa</taxon>
        <taxon>Spiralia</taxon>
        <taxon>Lophotrochozoa</taxon>
        <taxon>Annelida</taxon>
        <taxon>Polychaeta</taxon>
        <taxon>Sedentaria</taxon>
        <taxon>Canalipalpata</taxon>
        <taxon>Terebellida</taxon>
        <taxon>Terebelliformia</taxon>
        <taxon>Alvinellidae</taxon>
        <taxon>Paralvinella</taxon>
    </lineage>
</organism>
<evidence type="ECO:0000313" key="3">
    <source>
        <dbReference type="Proteomes" id="UP001208570"/>
    </source>
</evidence>
<feature type="compositionally biased region" description="Basic and acidic residues" evidence="1">
    <location>
        <begin position="134"/>
        <end position="161"/>
    </location>
</feature>
<feature type="region of interest" description="Disordered" evidence="1">
    <location>
        <begin position="659"/>
        <end position="743"/>
    </location>
</feature>
<feature type="region of interest" description="Disordered" evidence="1">
    <location>
        <begin position="1150"/>
        <end position="1207"/>
    </location>
</feature>
<feature type="compositionally biased region" description="Basic and acidic residues" evidence="1">
    <location>
        <begin position="970"/>
        <end position="985"/>
    </location>
</feature>
<accession>A0AAD9MVJ7</accession>
<dbReference type="Pfam" id="PF14874">
    <property type="entry name" value="PapD-like"/>
    <property type="match status" value="1"/>
</dbReference>
<feature type="compositionally biased region" description="Polar residues" evidence="1">
    <location>
        <begin position="697"/>
        <end position="706"/>
    </location>
</feature>
<dbReference type="GO" id="GO:1904158">
    <property type="term" value="P:axonemal central apparatus assembly"/>
    <property type="evidence" value="ECO:0007669"/>
    <property type="project" value="TreeGrafter"/>
</dbReference>
<evidence type="ECO:0000313" key="2">
    <source>
        <dbReference type="EMBL" id="KAK2147025.1"/>
    </source>
</evidence>
<feature type="region of interest" description="Disordered" evidence="1">
    <location>
        <begin position="459"/>
        <end position="479"/>
    </location>
</feature>
<reference evidence="2" key="1">
    <citation type="journal article" date="2023" name="Mol. Biol. Evol.">
        <title>Third-Generation Sequencing Reveals the Adaptive Role of the Epigenome in Three Deep-Sea Polychaetes.</title>
        <authorList>
            <person name="Perez M."/>
            <person name="Aroh O."/>
            <person name="Sun Y."/>
            <person name="Lan Y."/>
            <person name="Juniper S.K."/>
            <person name="Young C.R."/>
            <person name="Angers B."/>
            <person name="Qian P.Y."/>
        </authorList>
    </citation>
    <scope>NUCLEOTIDE SEQUENCE</scope>
    <source>
        <strain evidence="2">P08H-3</strain>
    </source>
</reference>
<feature type="compositionally biased region" description="Polar residues" evidence="1">
    <location>
        <begin position="1096"/>
        <end position="1106"/>
    </location>
</feature>
<feature type="compositionally biased region" description="Basic and acidic residues" evidence="1">
    <location>
        <begin position="912"/>
        <end position="940"/>
    </location>
</feature>
<feature type="region of interest" description="Disordered" evidence="1">
    <location>
        <begin position="372"/>
        <end position="425"/>
    </location>
</feature>
<feature type="region of interest" description="Disordered" evidence="1">
    <location>
        <begin position="858"/>
        <end position="985"/>
    </location>
</feature>
<dbReference type="Proteomes" id="UP001208570">
    <property type="component" value="Unassembled WGS sequence"/>
</dbReference>
<dbReference type="GO" id="GO:0005576">
    <property type="term" value="C:extracellular region"/>
    <property type="evidence" value="ECO:0007669"/>
    <property type="project" value="GOC"/>
</dbReference>
<feature type="region of interest" description="Disordered" evidence="1">
    <location>
        <begin position="1322"/>
        <end position="1363"/>
    </location>
</feature>